<accession>A0ABT8XHF2</accession>
<reference evidence="1" key="1">
    <citation type="submission" date="2022-04" db="EMBL/GenBank/DDBJ databases">
        <title>Shinella lacus sp. nov., a novel member of the genus Shinella from water.</title>
        <authorList>
            <person name="Deng Y."/>
        </authorList>
    </citation>
    <scope>NUCLEOTIDE SEQUENCE</scope>
    <source>
        <strain evidence="1">JCM 31239</strain>
    </source>
</reference>
<dbReference type="EMBL" id="WHSC02000007">
    <property type="protein sequence ID" value="MDO6123162.1"/>
    <property type="molecule type" value="Genomic_DNA"/>
</dbReference>
<dbReference type="Proteomes" id="UP001177080">
    <property type="component" value="Unassembled WGS sequence"/>
</dbReference>
<comment type="caution">
    <text evidence="1">The sequence shown here is derived from an EMBL/GenBank/DDBJ whole genome shotgun (WGS) entry which is preliminary data.</text>
</comment>
<evidence type="ECO:0000313" key="2">
    <source>
        <dbReference type="Proteomes" id="UP001177080"/>
    </source>
</evidence>
<name>A0ABT8XHF2_9HYPH</name>
<gene>
    <name evidence="1" type="ORF">GB928_018395</name>
</gene>
<keyword evidence="2" id="KW-1185">Reference proteome</keyword>
<sequence>MAEFFVVQSFSPAKRGMKPDIPVQATSVMHARRMAERLALQKPMVFATVMEGDPESGDFGEPKLIYFHGDEKPEEVSNMQPI</sequence>
<evidence type="ECO:0000313" key="1">
    <source>
        <dbReference type="EMBL" id="MDO6123162.1"/>
    </source>
</evidence>
<dbReference type="RefSeq" id="WP_244760785.1">
    <property type="nucleotide sequence ID" value="NZ_JALJCJ010000002.1"/>
</dbReference>
<protein>
    <submittedName>
        <fullName evidence="1">Uncharacterized protein</fullName>
    </submittedName>
</protein>
<organism evidence="1 2">
    <name type="scientific">Shinella curvata</name>
    <dbReference type="NCBI Taxonomy" id="1817964"/>
    <lineage>
        <taxon>Bacteria</taxon>
        <taxon>Pseudomonadati</taxon>
        <taxon>Pseudomonadota</taxon>
        <taxon>Alphaproteobacteria</taxon>
        <taxon>Hyphomicrobiales</taxon>
        <taxon>Rhizobiaceae</taxon>
        <taxon>Shinella</taxon>
    </lineage>
</organism>
<proteinExistence type="predicted"/>